<accession>A0A1B2DF18</accession>
<proteinExistence type="predicted"/>
<dbReference type="SUPFAM" id="SSF48371">
    <property type="entry name" value="ARM repeat"/>
    <property type="match status" value="1"/>
</dbReference>
<dbReference type="AlphaFoldDB" id="A0A1B2DF18"/>
<dbReference type="InterPro" id="IPR016024">
    <property type="entry name" value="ARM-type_fold"/>
</dbReference>
<organism evidence="1">
    <name type="scientific">Paenibacillus sp. BIHB 4019</name>
    <dbReference type="NCBI Taxonomy" id="1870819"/>
    <lineage>
        <taxon>Bacteria</taxon>
        <taxon>Bacillati</taxon>
        <taxon>Bacillota</taxon>
        <taxon>Bacilli</taxon>
        <taxon>Bacillales</taxon>
        <taxon>Paenibacillaceae</taxon>
        <taxon>Paenibacillus</taxon>
    </lineage>
</organism>
<reference evidence="1" key="1">
    <citation type="submission" date="2016-08" db="EMBL/GenBank/DDBJ databases">
        <title>Complete Genome Seqeunce of Paenibacillus sp. BIHB 4019 from tea rhizoplane.</title>
        <authorList>
            <person name="Thakur R."/>
            <person name="Swarnkar M.K."/>
            <person name="Gulati A."/>
        </authorList>
    </citation>
    <scope>NUCLEOTIDE SEQUENCE [LARGE SCALE GENOMIC DNA]</scope>
    <source>
        <strain evidence="1">BIHB4019</strain>
    </source>
</reference>
<protein>
    <submittedName>
        <fullName evidence="1">Uncharacterized protein</fullName>
    </submittedName>
</protein>
<evidence type="ECO:0000313" key="1">
    <source>
        <dbReference type="EMBL" id="ANY66308.1"/>
    </source>
</evidence>
<name>A0A1B2DF18_9BACL</name>
<gene>
    <name evidence="1" type="ORF">BBD42_07370</name>
</gene>
<dbReference type="Gene3D" id="1.25.10.10">
    <property type="entry name" value="Leucine-rich Repeat Variant"/>
    <property type="match status" value="1"/>
</dbReference>
<dbReference type="RefSeq" id="WP_099517676.1">
    <property type="nucleotide sequence ID" value="NZ_CP016808.1"/>
</dbReference>
<sequence>MEERGTVVSMLSSQTGDSTQQSNEHVALLCIENPTLLRQIAEGLLQSDVKLAGDCAEVFTKVAETHPQLAAPYAEQLLVSIHHKHTRVRWESMHAVALISSSIPNRIFAVLDEIQERLFSDQSTIVKDYSILCLGKLASCGEAEAKVILPILKKGLLQLEEKFLSKLLTAMIGIAKVSPSLAAEVLANGYDYETHSKSSVQKAAKKLIKAAK</sequence>
<dbReference type="EMBL" id="CP016808">
    <property type="protein sequence ID" value="ANY66308.1"/>
    <property type="molecule type" value="Genomic_DNA"/>
</dbReference>
<dbReference type="InterPro" id="IPR011989">
    <property type="entry name" value="ARM-like"/>
</dbReference>